<protein>
    <submittedName>
        <fullName evidence="2">Uncharacterized protein</fullName>
    </submittedName>
</protein>
<dbReference type="EMBL" id="BQNB010012528">
    <property type="protein sequence ID" value="GJT04684.1"/>
    <property type="molecule type" value="Genomic_DNA"/>
</dbReference>
<gene>
    <name evidence="2" type="ORF">Tco_0839146</name>
</gene>
<sequence length="170" mass="19349">MKKTDSDIQYAIAIKEDTACLCLHFTKNHKGNKINTPYSENPIRRIQVIKCEDSRRYRTLLQETPNMLYRSLSIGREIKFKVKVRGLAIGGAHGESSDDEEDTEDDGSQSEDKVTTDNDVERISESSCMHNNDLLYDNNHNNIMLDKDKVLSEDPFNLHDTSLKARPMGG</sequence>
<dbReference type="Proteomes" id="UP001151760">
    <property type="component" value="Unassembled WGS sequence"/>
</dbReference>
<evidence type="ECO:0000313" key="3">
    <source>
        <dbReference type="Proteomes" id="UP001151760"/>
    </source>
</evidence>
<keyword evidence="3" id="KW-1185">Reference proteome</keyword>
<name>A0ABQ5ARM4_9ASTR</name>
<reference evidence="2" key="2">
    <citation type="submission" date="2022-01" db="EMBL/GenBank/DDBJ databases">
        <authorList>
            <person name="Yamashiro T."/>
            <person name="Shiraishi A."/>
            <person name="Satake H."/>
            <person name="Nakayama K."/>
        </authorList>
    </citation>
    <scope>NUCLEOTIDE SEQUENCE</scope>
</reference>
<comment type="caution">
    <text evidence="2">The sequence shown here is derived from an EMBL/GenBank/DDBJ whole genome shotgun (WGS) entry which is preliminary data.</text>
</comment>
<feature type="compositionally biased region" description="Acidic residues" evidence="1">
    <location>
        <begin position="97"/>
        <end position="109"/>
    </location>
</feature>
<evidence type="ECO:0000313" key="2">
    <source>
        <dbReference type="EMBL" id="GJT04684.1"/>
    </source>
</evidence>
<proteinExistence type="predicted"/>
<evidence type="ECO:0000256" key="1">
    <source>
        <dbReference type="SAM" id="MobiDB-lite"/>
    </source>
</evidence>
<feature type="region of interest" description="Disordered" evidence="1">
    <location>
        <begin position="91"/>
        <end position="126"/>
    </location>
</feature>
<feature type="compositionally biased region" description="Basic and acidic residues" evidence="1">
    <location>
        <begin position="110"/>
        <end position="124"/>
    </location>
</feature>
<reference evidence="2" key="1">
    <citation type="journal article" date="2022" name="Int. J. Mol. Sci.">
        <title>Draft Genome of Tanacetum Coccineum: Genomic Comparison of Closely Related Tanacetum-Family Plants.</title>
        <authorList>
            <person name="Yamashiro T."/>
            <person name="Shiraishi A."/>
            <person name="Nakayama K."/>
            <person name="Satake H."/>
        </authorList>
    </citation>
    <scope>NUCLEOTIDE SEQUENCE</scope>
</reference>
<organism evidence="2 3">
    <name type="scientific">Tanacetum coccineum</name>
    <dbReference type="NCBI Taxonomy" id="301880"/>
    <lineage>
        <taxon>Eukaryota</taxon>
        <taxon>Viridiplantae</taxon>
        <taxon>Streptophyta</taxon>
        <taxon>Embryophyta</taxon>
        <taxon>Tracheophyta</taxon>
        <taxon>Spermatophyta</taxon>
        <taxon>Magnoliopsida</taxon>
        <taxon>eudicotyledons</taxon>
        <taxon>Gunneridae</taxon>
        <taxon>Pentapetalae</taxon>
        <taxon>asterids</taxon>
        <taxon>campanulids</taxon>
        <taxon>Asterales</taxon>
        <taxon>Asteraceae</taxon>
        <taxon>Asteroideae</taxon>
        <taxon>Anthemideae</taxon>
        <taxon>Anthemidinae</taxon>
        <taxon>Tanacetum</taxon>
    </lineage>
</organism>
<accession>A0ABQ5ARM4</accession>